<evidence type="ECO:0000313" key="1">
    <source>
        <dbReference type="EMBL" id="TCO50491.1"/>
    </source>
</evidence>
<protein>
    <submittedName>
        <fullName evidence="1">Uncharacterized protein</fullName>
    </submittedName>
</protein>
<keyword evidence="2" id="KW-1185">Reference proteome</keyword>
<evidence type="ECO:0000313" key="2">
    <source>
        <dbReference type="Proteomes" id="UP000295573"/>
    </source>
</evidence>
<organism evidence="1 2">
    <name type="scientific">Kribbella antiqua</name>
    <dbReference type="NCBI Taxonomy" id="2512217"/>
    <lineage>
        <taxon>Bacteria</taxon>
        <taxon>Bacillati</taxon>
        <taxon>Actinomycetota</taxon>
        <taxon>Actinomycetes</taxon>
        <taxon>Propionibacteriales</taxon>
        <taxon>Kribbellaceae</taxon>
        <taxon>Kribbella</taxon>
    </lineage>
</organism>
<comment type="caution">
    <text evidence="1">The sequence shown here is derived from an EMBL/GenBank/DDBJ whole genome shotgun (WGS) entry which is preliminary data.</text>
</comment>
<accession>A0A4R2IXG6</accession>
<proteinExistence type="predicted"/>
<gene>
    <name evidence="1" type="ORF">EV646_102565</name>
</gene>
<dbReference type="Proteomes" id="UP000295573">
    <property type="component" value="Unassembled WGS sequence"/>
</dbReference>
<dbReference type="AlphaFoldDB" id="A0A4R2IXG6"/>
<dbReference type="EMBL" id="SLWR01000002">
    <property type="protein sequence ID" value="TCO50491.1"/>
    <property type="molecule type" value="Genomic_DNA"/>
</dbReference>
<dbReference type="RefSeq" id="WP_132145875.1">
    <property type="nucleotide sequence ID" value="NZ_SLWR01000002.1"/>
</dbReference>
<name>A0A4R2IXG6_9ACTN</name>
<sequence length="60" mass="6868">MEPLNLMVSLSFYGSDERNRADIKRARRARRTATASSAERVLRTGTAHRALHWLRTVSAR</sequence>
<reference evidence="1 2" key="1">
    <citation type="journal article" date="2015" name="Stand. Genomic Sci.">
        <title>Genomic Encyclopedia of Bacterial and Archaeal Type Strains, Phase III: the genomes of soil and plant-associated and newly described type strains.</title>
        <authorList>
            <person name="Whitman W.B."/>
            <person name="Woyke T."/>
            <person name="Klenk H.P."/>
            <person name="Zhou Y."/>
            <person name="Lilburn T.G."/>
            <person name="Beck B.J."/>
            <person name="De Vos P."/>
            <person name="Vandamme P."/>
            <person name="Eisen J.A."/>
            <person name="Garrity G."/>
            <person name="Hugenholtz P."/>
            <person name="Kyrpides N.C."/>
        </authorList>
    </citation>
    <scope>NUCLEOTIDE SEQUENCE [LARGE SCALE GENOMIC DNA]</scope>
    <source>
        <strain evidence="1 2">VKM Ac-2541</strain>
    </source>
</reference>